<dbReference type="FunFam" id="3.40.720.10:FF:000023">
    <property type="entry name" value="Arylsulfatase A"/>
    <property type="match status" value="1"/>
</dbReference>
<keyword evidence="3" id="KW-0479">Metal-binding</keyword>
<reference evidence="9 10" key="1">
    <citation type="submission" date="2024-05" db="EMBL/GenBank/DDBJ databases">
        <authorList>
            <person name="Wallberg A."/>
        </authorList>
    </citation>
    <scope>NUCLEOTIDE SEQUENCE [LARGE SCALE GENOMIC DNA]</scope>
</reference>
<comment type="similarity">
    <text evidence="2">Belongs to the sulfatase family.</text>
</comment>
<dbReference type="SUPFAM" id="SSF53649">
    <property type="entry name" value="Alkaline phosphatase-like"/>
    <property type="match status" value="1"/>
</dbReference>
<protein>
    <recommendedName>
        <fullName evidence="8">Sulfatase N-terminal domain-containing protein</fullName>
    </recommendedName>
</protein>
<evidence type="ECO:0000256" key="6">
    <source>
        <dbReference type="ARBA" id="ARBA00022837"/>
    </source>
</evidence>
<sequence>MAENSRFLTHFYVTIPICSPSRASIMTGRYPVRTGVYPNVFDPASILGLPRNETTIAHLLSQQGYRTMMTGKWHLGVGYNGEYLPTEFGFDEYLGVPYSHDGCPCITCFPNAGPCFGTCGQPRFVSCPLYSNTTIVEQPVDLPSLTQKYVDHAKNFIQRSNADGEPFFLYMPFNHVHHPQFADSSFYGKSQRGAFGDALIEMDWAVGQLLKTIKDIGADQDTIVWFTSDNGPELLRHERGGSAGLLRCGKGTTMEGGIRVPTIVQWPGKIMPGRSNALTSTMDILPTLATLAGVETKNLTIDGVDITSVLMDPDGLGPRDFLAQYSRYPNETQGPYAVFHGKFKAHFWTKGESLSDNDNYDPICRDSHELTEHEPPLLFDLFKDPGERYDLSKLTEYQDELEQIINWRSQHMAEVSWMPPRTQILADDSQPCCNP</sequence>
<keyword evidence="5" id="KW-0378">Hydrolase</keyword>
<dbReference type="EMBL" id="CAXKWB010010343">
    <property type="protein sequence ID" value="CAL4097636.1"/>
    <property type="molecule type" value="Genomic_DNA"/>
</dbReference>
<dbReference type="GO" id="GO:0046872">
    <property type="term" value="F:metal ion binding"/>
    <property type="evidence" value="ECO:0007669"/>
    <property type="project" value="UniProtKB-KW"/>
</dbReference>
<dbReference type="InterPro" id="IPR017850">
    <property type="entry name" value="Alkaline_phosphatase_core_sf"/>
</dbReference>
<evidence type="ECO:0000256" key="2">
    <source>
        <dbReference type="ARBA" id="ARBA00008779"/>
    </source>
</evidence>
<evidence type="ECO:0000256" key="7">
    <source>
        <dbReference type="ARBA" id="ARBA00023180"/>
    </source>
</evidence>
<dbReference type="PANTHER" id="PTHR42693">
    <property type="entry name" value="ARYLSULFATASE FAMILY MEMBER"/>
    <property type="match status" value="1"/>
</dbReference>
<dbReference type="Pfam" id="PF14707">
    <property type="entry name" value="Sulfatase_C"/>
    <property type="match status" value="1"/>
</dbReference>
<dbReference type="Proteomes" id="UP001497623">
    <property type="component" value="Unassembled WGS sequence"/>
</dbReference>
<evidence type="ECO:0000313" key="9">
    <source>
        <dbReference type="EMBL" id="CAL4097636.1"/>
    </source>
</evidence>
<dbReference type="Pfam" id="PF00884">
    <property type="entry name" value="Sulfatase"/>
    <property type="match status" value="1"/>
</dbReference>
<keyword evidence="7" id="KW-0325">Glycoprotein</keyword>
<dbReference type="Gene3D" id="3.40.720.10">
    <property type="entry name" value="Alkaline Phosphatase, subunit A"/>
    <property type="match status" value="1"/>
</dbReference>
<comment type="cofactor">
    <cofactor evidence="1">
        <name>Ca(2+)</name>
        <dbReference type="ChEBI" id="CHEBI:29108"/>
    </cofactor>
</comment>
<dbReference type="PROSITE" id="PS00523">
    <property type="entry name" value="SULFATASE_1"/>
    <property type="match status" value="1"/>
</dbReference>
<evidence type="ECO:0000256" key="5">
    <source>
        <dbReference type="ARBA" id="ARBA00022801"/>
    </source>
</evidence>
<evidence type="ECO:0000256" key="4">
    <source>
        <dbReference type="ARBA" id="ARBA00022729"/>
    </source>
</evidence>
<evidence type="ECO:0000259" key="8">
    <source>
        <dbReference type="Pfam" id="PF00884"/>
    </source>
</evidence>
<keyword evidence="10" id="KW-1185">Reference proteome</keyword>
<evidence type="ECO:0000256" key="3">
    <source>
        <dbReference type="ARBA" id="ARBA00022723"/>
    </source>
</evidence>
<organism evidence="9 10">
    <name type="scientific">Meganyctiphanes norvegica</name>
    <name type="common">Northern krill</name>
    <name type="synonym">Thysanopoda norvegica</name>
    <dbReference type="NCBI Taxonomy" id="48144"/>
    <lineage>
        <taxon>Eukaryota</taxon>
        <taxon>Metazoa</taxon>
        <taxon>Ecdysozoa</taxon>
        <taxon>Arthropoda</taxon>
        <taxon>Crustacea</taxon>
        <taxon>Multicrustacea</taxon>
        <taxon>Malacostraca</taxon>
        <taxon>Eumalacostraca</taxon>
        <taxon>Eucarida</taxon>
        <taxon>Euphausiacea</taxon>
        <taxon>Euphausiidae</taxon>
        <taxon>Meganyctiphanes</taxon>
    </lineage>
</organism>
<comment type="caution">
    <text evidence="9">The sequence shown here is derived from an EMBL/GenBank/DDBJ whole genome shotgun (WGS) entry which is preliminary data.</text>
</comment>
<dbReference type="Gene3D" id="3.30.1120.10">
    <property type="match status" value="1"/>
</dbReference>
<proteinExistence type="inferred from homology"/>
<feature type="domain" description="Sulfatase N-terminal" evidence="8">
    <location>
        <begin position="2"/>
        <end position="294"/>
    </location>
</feature>
<dbReference type="GO" id="GO:0004065">
    <property type="term" value="F:arylsulfatase activity"/>
    <property type="evidence" value="ECO:0007669"/>
    <property type="project" value="TreeGrafter"/>
</dbReference>
<name>A0AAV2QRL6_MEGNR</name>
<evidence type="ECO:0000313" key="10">
    <source>
        <dbReference type="Proteomes" id="UP001497623"/>
    </source>
</evidence>
<gene>
    <name evidence="9" type="ORF">MNOR_LOCUS16037</name>
</gene>
<feature type="non-terminal residue" evidence="9">
    <location>
        <position position="435"/>
    </location>
</feature>
<accession>A0AAV2QRL6</accession>
<dbReference type="InterPro" id="IPR024607">
    <property type="entry name" value="Sulfatase_CS"/>
</dbReference>
<evidence type="ECO:0000256" key="1">
    <source>
        <dbReference type="ARBA" id="ARBA00001913"/>
    </source>
</evidence>
<dbReference type="AlphaFoldDB" id="A0AAV2QRL6"/>
<dbReference type="InterPro" id="IPR050738">
    <property type="entry name" value="Sulfatase"/>
</dbReference>
<dbReference type="InterPro" id="IPR000917">
    <property type="entry name" value="Sulfatase_N"/>
</dbReference>
<dbReference type="PANTHER" id="PTHR42693:SF11">
    <property type="entry name" value="ARYLSULFATASE A"/>
    <property type="match status" value="1"/>
</dbReference>
<keyword evidence="6" id="KW-0106">Calcium</keyword>
<keyword evidence="4" id="KW-0732">Signal</keyword>